<dbReference type="SMART" id="SM00729">
    <property type="entry name" value="Elp3"/>
    <property type="match status" value="1"/>
</dbReference>
<gene>
    <name evidence="12" type="primary">hemW</name>
    <name evidence="12" type="ORF">NFI88_00220</name>
</gene>
<dbReference type="InterPro" id="IPR013785">
    <property type="entry name" value="Aldolase_TIM"/>
</dbReference>
<comment type="caution">
    <text evidence="12">The sequence shown here is derived from an EMBL/GenBank/DDBJ whole genome shotgun (WGS) entry which is preliminary data.</text>
</comment>
<dbReference type="SFLD" id="SFLDF00288">
    <property type="entry name" value="HemN-like__clustered_with_nucl"/>
    <property type="match status" value="1"/>
</dbReference>
<evidence type="ECO:0000256" key="9">
    <source>
        <dbReference type="ARBA" id="ARBA00023186"/>
    </source>
</evidence>
<dbReference type="PANTHER" id="PTHR13932:SF5">
    <property type="entry name" value="RADICAL S-ADENOSYL METHIONINE DOMAIN-CONTAINING PROTEIN 1, MITOCHONDRIAL"/>
    <property type="match status" value="1"/>
</dbReference>
<keyword evidence="10" id="KW-0004">4Fe-4S</keyword>
<keyword evidence="7 10" id="KW-0408">Iron</keyword>
<accession>A0ABT1VUA3</accession>
<dbReference type="CDD" id="cd01335">
    <property type="entry name" value="Radical_SAM"/>
    <property type="match status" value="1"/>
</dbReference>
<keyword evidence="10" id="KW-0963">Cytoplasm</keyword>
<evidence type="ECO:0000313" key="12">
    <source>
        <dbReference type="EMBL" id="MCQ8239263.1"/>
    </source>
</evidence>
<keyword evidence="8 10" id="KW-0411">Iron-sulfur</keyword>
<evidence type="ECO:0000256" key="5">
    <source>
        <dbReference type="ARBA" id="ARBA00022691"/>
    </source>
</evidence>
<dbReference type="InterPro" id="IPR034505">
    <property type="entry name" value="Coproporphyrinogen-III_oxidase"/>
</dbReference>
<keyword evidence="13" id="KW-1185">Reference proteome</keyword>
<proteinExistence type="inferred from homology"/>
<dbReference type="EMBL" id="JAMZEJ010000001">
    <property type="protein sequence ID" value="MCQ8239263.1"/>
    <property type="molecule type" value="Genomic_DNA"/>
</dbReference>
<dbReference type="PANTHER" id="PTHR13932">
    <property type="entry name" value="COPROPORPHYRINIGEN III OXIDASE"/>
    <property type="match status" value="1"/>
</dbReference>
<sequence length="424" mass="46480">MLPDPDDIAAAGAPEPIALYLHWPFCLAKCPYCDFNSHVRERIPAGRFVAALRRELRHEAARIGRRPLASIFFGGGTPSLMPPEGVAALIADARGLFEPRPDLEITLEANPTSVETGRLRAFREAGVNRVSMGIQSLDDDALRRLGREHSAADAVRALEQARAIFPRLSFDLIYARPGQTLAGWRAELDRALALAADHLSLYQLTVEPGTRFEAEHRAGRLLLPPDELGAALYTETAAVAARHGLEAYEVSNYARPGAESRHNLAYWRYGDYAGIGPGAHGRLSLADADGIRRLFATRRHRAPEPWAERVERDGTGLRSQERLDAPDPAREMLLMGLRLREGIDSRRFRARTGTALLDAVDPAMLEACLEEGYLRWQPRSGASAGGGLVGGGPALGRNDWHDHCLAATDEGRLRLDALLPVLVR</sequence>
<keyword evidence="6 10" id="KW-0479">Metal-binding</keyword>
<evidence type="ECO:0000256" key="10">
    <source>
        <dbReference type="RuleBase" id="RU364116"/>
    </source>
</evidence>
<comment type="subcellular location">
    <subcellularLocation>
        <location evidence="10">Cytoplasm</location>
    </subcellularLocation>
</comment>
<dbReference type="SFLD" id="SFLDS00029">
    <property type="entry name" value="Radical_SAM"/>
    <property type="match status" value="1"/>
</dbReference>
<dbReference type="InterPro" id="IPR004559">
    <property type="entry name" value="HemW-like"/>
</dbReference>
<dbReference type="InterPro" id="IPR058240">
    <property type="entry name" value="rSAM_sf"/>
</dbReference>
<feature type="domain" description="Radical SAM core" evidence="11">
    <location>
        <begin position="11"/>
        <end position="246"/>
    </location>
</feature>
<comment type="cofactor">
    <cofactor evidence="1">
        <name>[4Fe-4S] cluster</name>
        <dbReference type="ChEBI" id="CHEBI:49883"/>
    </cofactor>
</comment>
<dbReference type="Pfam" id="PF04055">
    <property type="entry name" value="Radical_SAM"/>
    <property type="match status" value="1"/>
</dbReference>
<dbReference type="SFLD" id="SFLDG01065">
    <property type="entry name" value="anaerobic_coproporphyrinogen-I"/>
    <property type="match status" value="1"/>
</dbReference>
<keyword evidence="4 10" id="KW-0349">Heme</keyword>
<keyword evidence="5 10" id="KW-0949">S-adenosyl-L-methionine</keyword>
<evidence type="ECO:0000256" key="6">
    <source>
        <dbReference type="ARBA" id="ARBA00022723"/>
    </source>
</evidence>
<evidence type="ECO:0000256" key="7">
    <source>
        <dbReference type="ARBA" id="ARBA00023004"/>
    </source>
</evidence>
<comment type="similarity">
    <text evidence="2">Belongs to the anaerobic coproporphyrinogen-III oxidase family. HemW subfamily.</text>
</comment>
<dbReference type="InterPro" id="IPR007197">
    <property type="entry name" value="rSAM"/>
</dbReference>
<dbReference type="Pfam" id="PF06969">
    <property type="entry name" value="HemN_C"/>
    <property type="match status" value="1"/>
</dbReference>
<evidence type="ECO:0000259" key="11">
    <source>
        <dbReference type="PROSITE" id="PS51918"/>
    </source>
</evidence>
<reference evidence="12 13" key="1">
    <citation type="submission" date="2022-06" db="EMBL/GenBank/DDBJ databases">
        <title>Rhizosaccharibacter gen. nov. sp. nov. KSS12, endophytic bacteria isolated from sugarcane.</title>
        <authorList>
            <person name="Pitiwittayakul N."/>
        </authorList>
    </citation>
    <scope>NUCLEOTIDE SEQUENCE [LARGE SCALE GENOMIC DNA]</scope>
    <source>
        <strain evidence="12 13">KSS12</strain>
    </source>
</reference>
<protein>
    <recommendedName>
        <fullName evidence="3 10">Heme chaperone HemW</fullName>
    </recommendedName>
</protein>
<evidence type="ECO:0000256" key="1">
    <source>
        <dbReference type="ARBA" id="ARBA00001966"/>
    </source>
</evidence>
<dbReference type="InterPro" id="IPR010723">
    <property type="entry name" value="HemN_C"/>
</dbReference>
<dbReference type="Proteomes" id="UP001524547">
    <property type="component" value="Unassembled WGS sequence"/>
</dbReference>
<evidence type="ECO:0000256" key="4">
    <source>
        <dbReference type="ARBA" id="ARBA00022617"/>
    </source>
</evidence>
<dbReference type="RefSeq" id="WP_422918011.1">
    <property type="nucleotide sequence ID" value="NZ_JAMZEJ010000001.1"/>
</dbReference>
<comment type="function">
    <text evidence="10">Probably acts as a heme chaperone, transferring heme to an unknown acceptor. Binds one molecule of heme per monomer, possibly covalently. Binds 1 [4Fe-4S] cluster. The cluster is coordinated with 3 cysteines and an exchangeable S-adenosyl-L-methionine.</text>
</comment>
<evidence type="ECO:0000256" key="3">
    <source>
        <dbReference type="ARBA" id="ARBA00017228"/>
    </source>
</evidence>
<dbReference type="SFLD" id="SFLDG01082">
    <property type="entry name" value="B12-binding_domain_containing"/>
    <property type="match status" value="1"/>
</dbReference>
<dbReference type="Gene3D" id="3.20.20.70">
    <property type="entry name" value="Aldolase class I"/>
    <property type="match status" value="1"/>
</dbReference>
<evidence type="ECO:0000256" key="2">
    <source>
        <dbReference type="ARBA" id="ARBA00006100"/>
    </source>
</evidence>
<dbReference type="NCBIfam" id="TIGR00539">
    <property type="entry name" value="hemN_rel"/>
    <property type="match status" value="1"/>
</dbReference>
<dbReference type="InterPro" id="IPR006638">
    <property type="entry name" value="Elp3/MiaA/NifB-like_rSAM"/>
</dbReference>
<organism evidence="12 13">
    <name type="scientific">Rhizosaccharibacter radicis</name>
    <dbReference type="NCBI Taxonomy" id="2782605"/>
    <lineage>
        <taxon>Bacteria</taxon>
        <taxon>Pseudomonadati</taxon>
        <taxon>Pseudomonadota</taxon>
        <taxon>Alphaproteobacteria</taxon>
        <taxon>Acetobacterales</taxon>
        <taxon>Acetobacteraceae</taxon>
        <taxon>Rhizosaccharibacter</taxon>
    </lineage>
</organism>
<dbReference type="SUPFAM" id="SSF102114">
    <property type="entry name" value="Radical SAM enzymes"/>
    <property type="match status" value="1"/>
</dbReference>
<dbReference type="PROSITE" id="PS51918">
    <property type="entry name" value="RADICAL_SAM"/>
    <property type="match status" value="1"/>
</dbReference>
<name>A0ABT1VUA3_9PROT</name>
<evidence type="ECO:0000313" key="13">
    <source>
        <dbReference type="Proteomes" id="UP001524547"/>
    </source>
</evidence>
<dbReference type="SFLD" id="SFLDF00562">
    <property type="entry name" value="HemN-like__clustered_with_heat"/>
    <property type="match status" value="1"/>
</dbReference>
<keyword evidence="9 10" id="KW-0143">Chaperone</keyword>
<evidence type="ECO:0000256" key="8">
    <source>
        <dbReference type="ARBA" id="ARBA00023014"/>
    </source>
</evidence>